<dbReference type="PANTHER" id="PTHR46401">
    <property type="entry name" value="GLYCOSYLTRANSFERASE WBBK-RELATED"/>
    <property type="match status" value="1"/>
</dbReference>
<gene>
    <name evidence="3" type="ORF">GA0061103_1104</name>
</gene>
<dbReference type="SUPFAM" id="SSF48452">
    <property type="entry name" value="TPR-like"/>
    <property type="match status" value="1"/>
</dbReference>
<dbReference type="STRING" id="410764.GA0061103_1104"/>
<dbReference type="Pfam" id="PF13414">
    <property type="entry name" value="TPR_11"/>
    <property type="match status" value="1"/>
</dbReference>
<keyword evidence="1" id="KW-0802">TPR repeat</keyword>
<dbReference type="Gene3D" id="1.25.40.10">
    <property type="entry name" value="Tetratricopeptide repeat domain"/>
    <property type="match status" value="2"/>
</dbReference>
<keyword evidence="3" id="KW-0808">Transferase</keyword>
<dbReference type="InterPro" id="IPR011990">
    <property type="entry name" value="TPR-like_helical_dom_sf"/>
</dbReference>
<feature type="repeat" description="TPR" evidence="1">
    <location>
        <begin position="44"/>
        <end position="77"/>
    </location>
</feature>
<feature type="repeat" description="TPR" evidence="1">
    <location>
        <begin position="78"/>
        <end position="111"/>
    </location>
</feature>
<dbReference type="SMART" id="SM00028">
    <property type="entry name" value="TPR"/>
    <property type="match status" value="2"/>
</dbReference>
<dbReference type="PANTHER" id="PTHR46401:SF9">
    <property type="entry name" value="MANNOSYLTRANSFERASE A"/>
    <property type="match status" value="1"/>
</dbReference>
<dbReference type="PROSITE" id="PS50293">
    <property type="entry name" value="TPR_REGION"/>
    <property type="match status" value="1"/>
</dbReference>
<proteinExistence type="predicted"/>
<dbReference type="SUPFAM" id="SSF53756">
    <property type="entry name" value="UDP-Glycosyltransferase/glycogen phosphorylase"/>
    <property type="match status" value="1"/>
</dbReference>
<protein>
    <submittedName>
        <fullName evidence="3">Glycosyltransferase involved in cell wall bisynthesis</fullName>
    </submittedName>
</protein>
<keyword evidence="4" id="KW-1185">Reference proteome</keyword>
<evidence type="ECO:0000259" key="2">
    <source>
        <dbReference type="Pfam" id="PF00534"/>
    </source>
</evidence>
<accession>A0A1C3TWT4</accession>
<dbReference type="Pfam" id="PF00534">
    <property type="entry name" value="Glycos_transf_1"/>
    <property type="match status" value="1"/>
</dbReference>
<dbReference type="AlphaFoldDB" id="A0A1C3TWT4"/>
<dbReference type="Gene3D" id="3.40.50.2000">
    <property type="entry name" value="Glycogen Phosphorylase B"/>
    <property type="match status" value="1"/>
</dbReference>
<dbReference type="GO" id="GO:0016757">
    <property type="term" value="F:glycosyltransferase activity"/>
    <property type="evidence" value="ECO:0007669"/>
    <property type="project" value="InterPro"/>
</dbReference>
<dbReference type="PROSITE" id="PS50005">
    <property type="entry name" value="TPR"/>
    <property type="match status" value="2"/>
</dbReference>
<sequence>MNIFRSKEEMRNVVREADVARDSRLWQKAADLYDEHLRTNPEDTGIWVQAGNCLKEAGDYREAAKRYQRALELSPDDSDIHLQRGHLLKVMGRTGEAIESYKRSVECNPGNHDAVIELVAAGAAGDVFSDFSVESEKAVKTIWLDVTDLMEYAQHNKSLSGIQRVVANLVLHIESGIFKDYRVIPVIPEYDRHRILAASPAALATLVRQFDVPIVDRSMVDKAIAAVFDARFEVWPTQDDIFVVAGAFWIYPHYDVMRKLREKGMRFCVFIHDLIQIRNPEYVQQAAVDKFQRQLIDVFSVCDFVLANSEFVASEIRAYFKERLNFELPVKAIPLATELRKTQKKTRILNTNILGMAEEEYVLCVATIEVRKNHMYQIRIWERLIRELGDKAPKLVWVGKWGWQIDELRHHLAAHGYVGDWLYIFNDISDDELEYLYRHSMFTTYTSFAEGFGLPIGESLNYGKPCIASNATSMPEVGGHFVRYINPYNVEDGYNLFKQVIVDRNDLADWQRDIKENFVPKSWDSFCSELFSTAIDMSVGLGDQPGLLNCRLPRNAIIEGGDKALLRIAAEGRRILTFRAARDSGWFAMEDWGVWASQRRSRLIFDSELAEGESVRVYLEVKCPPLSENIAVIADAGGETCSFQLVDRSTYISFGGIVGPHGRVTVNLLTRGRFGDTGERSCHLGLSAVAYCDGADPLERVGLLEKVTLQSQLSRS</sequence>
<dbReference type="InterPro" id="IPR001296">
    <property type="entry name" value="Glyco_trans_1"/>
</dbReference>
<dbReference type="EMBL" id="FMAG01000001">
    <property type="protein sequence ID" value="SCB07562.1"/>
    <property type="molecule type" value="Genomic_DNA"/>
</dbReference>
<evidence type="ECO:0000256" key="1">
    <source>
        <dbReference type="PROSITE-ProRule" id="PRU00339"/>
    </source>
</evidence>
<dbReference type="OrthoDB" id="9801609at2"/>
<feature type="domain" description="Glycosyl transferase family 1" evidence="2">
    <location>
        <begin position="358"/>
        <end position="513"/>
    </location>
</feature>
<dbReference type="InterPro" id="IPR019734">
    <property type="entry name" value="TPR_rpt"/>
</dbReference>
<evidence type="ECO:0000313" key="3">
    <source>
        <dbReference type="EMBL" id="SCB07562.1"/>
    </source>
</evidence>
<reference evidence="4" key="1">
    <citation type="submission" date="2016-08" db="EMBL/GenBank/DDBJ databases">
        <authorList>
            <person name="Varghese N."/>
            <person name="Submissions Spin"/>
        </authorList>
    </citation>
    <scope>NUCLEOTIDE SEQUENCE [LARGE SCALE GENOMIC DNA]</scope>
    <source>
        <strain evidence="4">HAMBI 2975</strain>
    </source>
</reference>
<organism evidence="3 4">
    <name type="scientific">Rhizobium multihospitium</name>
    <dbReference type="NCBI Taxonomy" id="410764"/>
    <lineage>
        <taxon>Bacteria</taxon>
        <taxon>Pseudomonadati</taxon>
        <taxon>Pseudomonadota</taxon>
        <taxon>Alphaproteobacteria</taxon>
        <taxon>Hyphomicrobiales</taxon>
        <taxon>Rhizobiaceae</taxon>
        <taxon>Rhizobium/Agrobacterium group</taxon>
        <taxon>Rhizobium</taxon>
    </lineage>
</organism>
<dbReference type="RefSeq" id="WP_092706041.1">
    <property type="nucleotide sequence ID" value="NZ_FMAG01000001.1"/>
</dbReference>
<name>A0A1C3TWT4_9HYPH</name>
<evidence type="ECO:0000313" key="4">
    <source>
        <dbReference type="Proteomes" id="UP000199101"/>
    </source>
</evidence>
<dbReference type="Proteomes" id="UP000199101">
    <property type="component" value="Unassembled WGS sequence"/>
</dbReference>
<dbReference type="CDD" id="cd03809">
    <property type="entry name" value="GT4_MtfB-like"/>
    <property type="match status" value="1"/>
</dbReference>